<evidence type="ECO:0000313" key="2">
    <source>
        <dbReference type="EMBL" id="GAA2561505.1"/>
    </source>
</evidence>
<evidence type="ECO:0000313" key="3">
    <source>
        <dbReference type="Proteomes" id="UP001501095"/>
    </source>
</evidence>
<accession>A0ABP6BFU3</accession>
<gene>
    <name evidence="2" type="ORF">GCM10010423_75220</name>
</gene>
<dbReference type="Proteomes" id="UP001501095">
    <property type="component" value="Unassembled WGS sequence"/>
</dbReference>
<feature type="compositionally biased region" description="Basic residues" evidence="1">
    <location>
        <begin position="1"/>
        <end position="11"/>
    </location>
</feature>
<evidence type="ECO:0000256" key="1">
    <source>
        <dbReference type="SAM" id="MobiDB-lite"/>
    </source>
</evidence>
<proteinExistence type="predicted"/>
<comment type="caution">
    <text evidence="2">The sequence shown here is derived from an EMBL/GenBank/DDBJ whole genome shotgun (WGS) entry which is preliminary data.</text>
</comment>
<feature type="compositionally biased region" description="Basic and acidic residues" evidence="1">
    <location>
        <begin position="12"/>
        <end position="29"/>
    </location>
</feature>
<sequence length="63" mass="7050">MGPTLKARRAARKPDGLNEAAEKRPEPRRGPPSAYRGSDHVSARVWTTYRPVGIMSRELFTCP</sequence>
<protein>
    <submittedName>
        <fullName evidence="2">Uncharacterized protein</fullName>
    </submittedName>
</protein>
<feature type="region of interest" description="Disordered" evidence="1">
    <location>
        <begin position="1"/>
        <end position="42"/>
    </location>
</feature>
<name>A0ABP6BFU3_9ACTN</name>
<keyword evidence="3" id="KW-1185">Reference proteome</keyword>
<organism evidence="2 3">
    <name type="scientific">Streptomyces levis</name>
    <dbReference type="NCBI Taxonomy" id="285566"/>
    <lineage>
        <taxon>Bacteria</taxon>
        <taxon>Bacillati</taxon>
        <taxon>Actinomycetota</taxon>
        <taxon>Actinomycetes</taxon>
        <taxon>Kitasatosporales</taxon>
        <taxon>Streptomycetaceae</taxon>
        <taxon>Streptomyces</taxon>
    </lineage>
</organism>
<reference evidence="3" key="1">
    <citation type="journal article" date="2019" name="Int. J. Syst. Evol. Microbiol.">
        <title>The Global Catalogue of Microorganisms (GCM) 10K type strain sequencing project: providing services to taxonomists for standard genome sequencing and annotation.</title>
        <authorList>
            <consortium name="The Broad Institute Genomics Platform"/>
            <consortium name="The Broad Institute Genome Sequencing Center for Infectious Disease"/>
            <person name="Wu L."/>
            <person name="Ma J."/>
        </authorList>
    </citation>
    <scope>NUCLEOTIDE SEQUENCE [LARGE SCALE GENOMIC DNA]</scope>
    <source>
        <strain evidence="3">JCM 6924</strain>
    </source>
</reference>
<dbReference type="EMBL" id="BAAATM010000030">
    <property type="protein sequence ID" value="GAA2561505.1"/>
    <property type="molecule type" value="Genomic_DNA"/>
</dbReference>